<dbReference type="InterPro" id="IPR003689">
    <property type="entry name" value="ZIP"/>
</dbReference>
<dbReference type="GO" id="GO:0016324">
    <property type="term" value="C:apical plasma membrane"/>
    <property type="evidence" value="ECO:0007669"/>
    <property type="project" value="UniProtKB-SubCell"/>
</dbReference>
<evidence type="ECO:0000256" key="20">
    <source>
        <dbReference type="ARBA" id="ARBA00055808"/>
    </source>
</evidence>
<evidence type="ECO:0000256" key="4">
    <source>
        <dbReference type="ARBA" id="ARBA00022448"/>
    </source>
</evidence>
<keyword evidence="10" id="KW-0862">Zinc</keyword>
<feature type="transmembrane region" description="Helical" evidence="22">
    <location>
        <begin position="781"/>
        <end position="800"/>
    </location>
</feature>
<keyword evidence="5" id="KW-1003">Cell membrane</keyword>
<evidence type="ECO:0000256" key="15">
    <source>
        <dbReference type="ARBA" id="ARBA00023136"/>
    </source>
</evidence>
<feature type="domain" description="Zinc transporter ZIP4 N-terminal" evidence="23">
    <location>
        <begin position="218"/>
        <end position="383"/>
    </location>
</feature>
<feature type="transmembrane region" description="Helical" evidence="22">
    <location>
        <begin position="603"/>
        <end position="620"/>
    </location>
</feature>
<dbReference type="EMBL" id="RHFK02000014">
    <property type="protein sequence ID" value="TWW65658.1"/>
    <property type="molecule type" value="Genomic_DNA"/>
</dbReference>
<protein>
    <recommendedName>
        <fullName evidence="17">Zinc transporter ZIP4</fullName>
    </recommendedName>
    <alternativeName>
        <fullName evidence="19">Solute carrier family 39 member 4</fullName>
    </alternativeName>
    <alternativeName>
        <fullName evidence="18">Zrt- and Irt-like protein 4</fullName>
    </alternativeName>
</protein>
<feature type="transmembrane region" description="Helical" evidence="22">
    <location>
        <begin position="812"/>
        <end position="835"/>
    </location>
</feature>
<dbReference type="PANTHER" id="PTHR12191">
    <property type="entry name" value="SOLUTE CARRIER FAMILY 39"/>
    <property type="match status" value="1"/>
</dbReference>
<keyword evidence="26" id="KW-1185">Reference proteome</keyword>
<feature type="domain" description="Zinc transporter ZIP4/12 EF-hand" evidence="24">
    <location>
        <begin position="393"/>
        <end position="500"/>
    </location>
</feature>
<dbReference type="InterPro" id="IPR049406">
    <property type="entry name" value="ZIP4_12_EF-hand"/>
</dbReference>
<keyword evidence="7" id="KW-0479">Metal-binding</keyword>
<evidence type="ECO:0000256" key="18">
    <source>
        <dbReference type="ARBA" id="ARBA00041703"/>
    </source>
</evidence>
<evidence type="ECO:0000256" key="3">
    <source>
        <dbReference type="ARBA" id="ARBA00006939"/>
    </source>
</evidence>
<comment type="subcellular location">
    <subcellularLocation>
        <location evidence="2">Apical cell membrane</location>
        <topology evidence="2">Multi-pass membrane protein</topology>
    </subcellularLocation>
    <subcellularLocation>
        <location evidence="1">Recycling endosome membrane</location>
        <topology evidence="1">Multi-pass membrane protein</topology>
    </subcellularLocation>
</comment>
<evidence type="ECO:0000313" key="26">
    <source>
        <dbReference type="Proteomes" id="UP000324091"/>
    </source>
</evidence>
<evidence type="ECO:0000256" key="9">
    <source>
        <dbReference type="ARBA" id="ARBA00022753"/>
    </source>
</evidence>
<keyword evidence="12" id="KW-0864">Zinc transport</keyword>
<keyword evidence="4" id="KW-0813">Transport</keyword>
<comment type="similarity">
    <text evidence="3">Belongs to the ZIP transporter (TC 2.A.5) family.</text>
</comment>
<evidence type="ECO:0000256" key="12">
    <source>
        <dbReference type="ARBA" id="ARBA00022906"/>
    </source>
</evidence>
<dbReference type="GO" id="GO:0140410">
    <property type="term" value="F:monoatomic cation:bicarbonate symporter activity"/>
    <property type="evidence" value="ECO:0007669"/>
    <property type="project" value="TreeGrafter"/>
</dbReference>
<dbReference type="GO" id="GO:0055038">
    <property type="term" value="C:recycling endosome membrane"/>
    <property type="evidence" value="ECO:0007669"/>
    <property type="project" value="UniProtKB-SubCell"/>
</dbReference>
<feature type="transmembrane region" description="Helical" evidence="22">
    <location>
        <begin position="753"/>
        <end position="775"/>
    </location>
</feature>
<sequence length="841" mass="92185">MQVVCVTCEKDTDTGEPGNIVEAWTAVMMELSRQRCPQLLMSCRWTPAPLNCCSTQSHRQVVLRGNLNISPRSNAHVKGLECTVSDFCVQGERPGWRSVSGLNVLSDVVVQGAPRGTARSLLQISKNTPSLITFRSFLMAQQESGRDGESLEEDPGEGNPINSALQYSDMRCSALLLVTCWGVLVSVSASPAVEEAYRAVVELVSPGQQQLTADSLRSLFNMLENRVQCGEVSCEKCDLLEAVDQLISAITDARSKNGATNVTVGVAQFPVFAAGCLLYLSAPNLVCTAAKQGQWGDRTNAFIHKLTHTEGQPGHQHMDLNGLLVLIHDLHHHYKPLTTEAPQSCVTAGDIMAEVNASSPEQKQEAGAVMGRALFHALHGRCILSRALPNESFFLDYMMSFLGPENFTAMDLQVLMKSLNLGKETGHEHQDDEHVDHDHRGLRLRSRTRNERNTTWDQLCFSPEELILIHELGANASSDMGRSGLARLSPALVQQVLSGACAITVDSHASDGLTMTERYLYATLANIVITLTALVGIVMLLCTSCTSAFQLVIQFCVSLAVGSLTGDALLHLLPMFLGLHLHSDDISGINHAHDDHEEGPPDYIYKMLVVIGGIYSFYLMETIFSLISNSHEHHHHEEESEPHHCDHGKVLEMYQQEKKREATRSTSELVSRDDGEGPLEKERSRRQRILPFMITIGDGIHNFADGLAMGAAFSLSWRSGLATSVAVFCHELPHELGDFAILLHSGVSVRRALLLNVGSAMFSFIGLYIALAVASDLATKQWIAAVTAGLFLYVGLADMLPTLVHISHKRPWLMFLLQNAGLLTGWGILLLLALFEEKISF</sequence>
<evidence type="ECO:0000256" key="2">
    <source>
        <dbReference type="ARBA" id="ARBA00004424"/>
    </source>
</evidence>
<evidence type="ECO:0000256" key="7">
    <source>
        <dbReference type="ARBA" id="ARBA00022723"/>
    </source>
</evidence>
<reference evidence="25 26" key="1">
    <citation type="submission" date="2019-04" db="EMBL/GenBank/DDBJ databases">
        <title>Chromosome genome assembly for Takifugu flavidus.</title>
        <authorList>
            <person name="Xiao S."/>
        </authorList>
    </citation>
    <scope>NUCLEOTIDE SEQUENCE [LARGE SCALE GENOMIC DNA]</scope>
    <source>
        <strain evidence="25">HTHZ2018</strain>
        <tissue evidence="25">Muscle</tissue>
    </source>
</reference>
<evidence type="ECO:0000256" key="5">
    <source>
        <dbReference type="ARBA" id="ARBA00022475"/>
    </source>
</evidence>
<dbReference type="GO" id="GO:0005385">
    <property type="term" value="F:zinc ion transmembrane transporter activity"/>
    <property type="evidence" value="ECO:0007669"/>
    <property type="project" value="TreeGrafter"/>
</dbReference>
<evidence type="ECO:0000256" key="8">
    <source>
        <dbReference type="ARBA" id="ARBA00022729"/>
    </source>
</evidence>
<proteinExistence type="inferred from homology"/>
<dbReference type="InterPro" id="IPR050799">
    <property type="entry name" value="ZIP_Transporter"/>
</dbReference>
<dbReference type="Proteomes" id="UP000324091">
    <property type="component" value="Chromosome 21"/>
</dbReference>
<keyword evidence="13 22" id="KW-1133">Transmembrane helix</keyword>
<dbReference type="Pfam" id="PF21116">
    <property type="entry name" value="EF-hand_Zip"/>
    <property type="match status" value="1"/>
</dbReference>
<dbReference type="Pfam" id="PF18292">
    <property type="entry name" value="ZIP4_domain"/>
    <property type="match status" value="1"/>
</dbReference>
<comment type="function">
    <text evidence="20">Selective transporter that mediates the uptake of Zn(2+). Plays an essential role for dietary zinc uptake from small intestine. The Zn(2+) uniporter activity is regulated by zinc availability. Also exhibits polyspecific binding and transport of Cu(2+), Cd(2+) and possibly Ni(2+) but at higher concentrations.</text>
</comment>
<evidence type="ECO:0000256" key="14">
    <source>
        <dbReference type="ARBA" id="ARBA00023065"/>
    </source>
</evidence>
<keyword evidence="9" id="KW-0967">Endosome</keyword>
<evidence type="ECO:0000256" key="16">
    <source>
        <dbReference type="ARBA" id="ARBA00034634"/>
    </source>
</evidence>
<evidence type="ECO:0000256" key="11">
    <source>
        <dbReference type="ARBA" id="ARBA00022843"/>
    </source>
</evidence>
<dbReference type="Pfam" id="PF02535">
    <property type="entry name" value="Zip"/>
    <property type="match status" value="1"/>
</dbReference>
<comment type="catalytic activity">
    <reaction evidence="16">
        <text>Zn(2+)(in) = Zn(2+)(out)</text>
        <dbReference type="Rhea" id="RHEA:29351"/>
        <dbReference type="ChEBI" id="CHEBI:29105"/>
    </reaction>
</comment>
<feature type="compositionally biased region" description="Basic and acidic residues" evidence="21">
    <location>
        <begin position="670"/>
        <end position="683"/>
    </location>
</feature>
<dbReference type="PANTHER" id="PTHR12191:SF21">
    <property type="entry name" value="ZINC TRANSPORTER ZIP4"/>
    <property type="match status" value="1"/>
</dbReference>
<comment type="caution">
    <text evidence="25">The sequence shown here is derived from an EMBL/GenBank/DDBJ whole genome shotgun (WGS) entry which is preliminary data.</text>
</comment>
<feature type="transmembrane region" description="Helical" evidence="22">
    <location>
        <begin position="519"/>
        <end position="542"/>
    </location>
</feature>
<evidence type="ECO:0000259" key="23">
    <source>
        <dbReference type="Pfam" id="PF18292"/>
    </source>
</evidence>
<organism evidence="25 26">
    <name type="scientific">Takifugu flavidus</name>
    <name type="common">sansaifugu</name>
    <dbReference type="NCBI Taxonomy" id="433684"/>
    <lineage>
        <taxon>Eukaryota</taxon>
        <taxon>Metazoa</taxon>
        <taxon>Chordata</taxon>
        <taxon>Craniata</taxon>
        <taxon>Vertebrata</taxon>
        <taxon>Euteleostomi</taxon>
        <taxon>Actinopterygii</taxon>
        <taxon>Neopterygii</taxon>
        <taxon>Teleostei</taxon>
        <taxon>Neoteleostei</taxon>
        <taxon>Acanthomorphata</taxon>
        <taxon>Eupercaria</taxon>
        <taxon>Tetraodontiformes</taxon>
        <taxon>Tetradontoidea</taxon>
        <taxon>Tetraodontidae</taxon>
        <taxon>Takifugu</taxon>
    </lineage>
</organism>
<name>A0A5C6NFJ5_9TELE</name>
<evidence type="ECO:0000259" key="24">
    <source>
        <dbReference type="Pfam" id="PF21116"/>
    </source>
</evidence>
<keyword evidence="8" id="KW-0732">Signal</keyword>
<dbReference type="GO" id="GO:0071578">
    <property type="term" value="P:zinc ion import across plasma membrane"/>
    <property type="evidence" value="ECO:0007669"/>
    <property type="project" value="TreeGrafter"/>
</dbReference>
<dbReference type="AlphaFoldDB" id="A0A5C6NFJ5"/>
<evidence type="ECO:0000313" key="25">
    <source>
        <dbReference type="EMBL" id="TWW65658.1"/>
    </source>
</evidence>
<dbReference type="InterPro" id="IPR041137">
    <property type="entry name" value="ZIP4_N"/>
</dbReference>
<evidence type="ECO:0000256" key="6">
    <source>
        <dbReference type="ARBA" id="ARBA00022692"/>
    </source>
</evidence>
<keyword evidence="6 22" id="KW-0812">Transmembrane</keyword>
<evidence type="ECO:0000256" key="21">
    <source>
        <dbReference type="SAM" id="MobiDB-lite"/>
    </source>
</evidence>
<gene>
    <name evidence="25" type="ORF">D4764_21G0005580</name>
</gene>
<keyword evidence="15 22" id="KW-0472">Membrane</keyword>
<evidence type="ECO:0000256" key="10">
    <source>
        <dbReference type="ARBA" id="ARBA00022833"/>
    </source>
</evidence>
<dbReference type="GO" id="GO:0030003">
    <property type="term" value="P:intracellular monoatomic cation homeostasis"/>
    <property type="evidence" value="ECO:0007669"/>
    <property type="project" value="TreeGrafter"/>
</dbReference>
<evidence type="ECO:0000256" key="17">
    <source>
        <dbReference type="ARBA" id="ARBA00039394"/>
    </source>
</evidence>
<keyword evidence="14" id="KW-0406">Ion transport</keyword>
<evidence type="ECO:0000256" key="1">
    <source>
        <dbReference type="ARBA" id="ARBA00004195"/>
    </source>
</evidence>
<keyword evidence="11" id="KW-0832">Ubl conjugation</keyword>
<feature type="region of interest" description="Disordered" evidence="21">
    <location>
        <begin position="657"/>
        <end position="683"/>
    </location>
</feature>
<dbReference type="GO" id="GO:0046872">
    <property type="term" value="F:metal ion binding"/>
    <property type="evidence" value="ECO:0007669"/>
    <property type="project" value="UniProtKB-KW"/>
</dbReference>
<evidence type="ECO:0000256" key="19">
    <source>
        <dbReference type="ARBA" id="ARBA00042777"/>
    </source>
</evidence>
<feature type="transmembrane region" description="Helical" evidence="22">
    <location>
        <begin position="551"/>
        <end position="573"/>
    </location>
</feature>
<evidence type="ECO:0000256" key="22">
    <source>
        <dbReference type="SAM" id="Phobius"/>
    </source>
</evidence>
<evidence type="ECO:0000256" key="13">
    <source>
        <dbReference type="ARBA" id="ARBA00022989"/>
    </source>
</evidence>
<accession>A0A5C6NFJ5</accession>